<feature type="region of interest" description="Disordered" evidence="1">
    <location>
        <begin position="1"/>
        <end position="21"/>
    </location>
</feature>
<feature type="region of interest" description="Disordered" evidence="1">
    <location>
        <begin position="164"/>
        <end position="193"/>
    </location>
</feature>
<dbReference type="GO" id="GO:0043005">
    <property type="term" value="C:neuron projection"/>
    <property type="evidence" value="ECO:0007669"/>
    <property type="project" value="TreeGrafter"/>
</dbReference>
<reference evidence="3 4" key="1">
    <citation type="journal article" date="2018" name="Sci. Rep.">
        <title>Comparative analysis of the Pocillopora damicornis genome highlights role of immune system in coral evolution.</title>
        <authorList>
            <person name="Cunning R."/>
            <person name="Bay R.A."/>
            <person name="Gillette P."/>
            <person name="Baker A.C."/>
            <person name="Traylor-Knowles N."/>
        </authorList>
    </citation>
    <scope>NUCLEOTIDE SEQUENCE [LARGE SCALE GENOMIC DNA]</scope>
    <source>
        <strain evidence="3">RSMAS</strain>
        <tissue evidence="3">Whole animal</tissue>
    </source>
</reference>
<accession>A0A3M6TTD6</accession>
<name>A0A3M6TTD6_POCDA</name>
<feature type="compositionally biased region" description="Basic residues" evidence="1">
    <location>
        <begin position="1"/>
        <end position="18"/>
    </location>
</feature>
<dbReference type="Pfam" id="PF14927">
    <property type="entry name" value="Neurensin"/>
    <property type="match status" value="1"/>
</dbReference>
<feature type="region of interest" description="Disordered" evidence="1">
    <location>
        <begin position="210"/>
        <end position="245"/>
    </location>
</feature>
<dbReference type="GO" id="GO:0007399">
    <property type="term" value="P:nervous system development"/>
    <property type="evidence" value="ECO:0007669"/>
    <property type="project" value="TreeGrafter"/>
</dbReference>
<keyword evidence="4" id="KW-1185">Reference proteome</keyword>
<dbReference type="Proteomes" id="UP000275408">
    <property type="component" value="Unassembled WGS sequence"/>
</dbReference>
<keyword evidence="2" id="KW-0472">Membrane</keyword>
<dbReference type="PANTHER" id="PTHR14796:SF3">
    <property type="entry name" value="NEURENSIN 1-LIKE-RELATED"/>
    <property type="match status" value="1"/>
</dbReference>
<dbReference type="AlphaFoldDB" id="A0A3M6TTD6"/>
<organism evidence="3 4">
    <name type="scientific">Pocillopora damicornis</name>
    <name type="common">Cauliflower coral</name>
    <name type="synonym">Millepora damicornis</name>
    <dbReference type="NCBI Taxonomy" id="46731"/>
    <lineage>
        <taxon>Eukaryota</taxon>
        <taxon>Metazoa</taxon>
        <taxon>Cnidaria</taxon>
        <taxon>Anthozoa</taxon>
        <taxon>Hexacorallia</taxon>
        <taxon>Scleractinia</taxon>
        <taxon>Astrocoeniina</taxon>
        <taxon>Pocilloporidae</taxon>
        <taxon>Pocillopora</taxon>
    </lineage>
</organism>
<evidence type="ECO:0000313" key="3">
    <source>
        <dbReference type="EMBL" id="RMX44687.1"/>
    </source>
</evidence>
<evidence type="ECO:0000313" key="4">
    <source>
        <dbReference type="Proteomes" id="UP000275408"/>
    </source>
</evidence>
<dbReference type="InterPro" id="IPR024883">
    <property type="entry name" value="Neurensin"/>
</dbReference>
<dbReference type="OrthoDB" id="5979667at2759"/>
<keyword evidence="2" id="KW-0812">Transmembrane</keyword>
<evidence type="ECO:0000256" key="1">
    <source>
        <dbReference type="SAM" id="MobiDB-lite"/>
    </source>
</evidence>
<sequence>MSQPKKTRKTRSRSSRGKTTRDESRFGIRYLHHHMFAGDTPGDQQLCPYECKCGASMSSIYSRKTLTLLVISILVLLIGVTFMLVGYLIPRRSVVYLEKSDGTRTIVDKTAISFNTLLDDFTLVGTALVPLGALLFCVILIVPLCSSSSVQKKGQYFKAPTEDAASSVTKTKTPETASVASEDGRSLSSASSQSTIQKIPVLALVHNVQPEQKSNSAGSSVGKGREYRKKTGKFKDSFDEEEEEE</sequence>
<dbReference type="GO" id="GO:0030133">
    <property type="term" value="C:transport vesicle"/>
    <property type="evidence" value="ECO:0007669"/>
    <property type="project" value="InterPro"/>
</dbReference>
<keyword evidence="2" id="KW-1133">Transmembrane helix</keyword>
<gene>
    <name evidence="3" type="ORF">pdam_00012750</name>
</gene>
<feature type="transmembrane region" description="Helical" evidence="2">
    <location>
        <begin position="123"/>
        <end position="145"/>
    </location>
</feature>
<feature type="compositionally biased region" description="Polar residues" evidence="1">
    <location>
        <begin position="210"/>
        <end position="219"/>
    </location>
</feature>
<dbReference type="PANTHER" id="PTHR14796">
    <property type="entry name" value="NEURENSIN 1-RELATED"/>
    <property type="match status" value="1"/>
</dbReference>
<dbReference type="OMA" id="CKCGASM"/>
<dbReference type="EMBL" id="RCHS01002960">
    <property type="protein sequence ID" value="RMX44687.1"/>
    <property type="molecule type" value="Genomic_DNA"/>
</dbReference>
<comment type="caution">
    <text evidence="3">The sequence shown here is derived from an EMBL/GenBank/DDBJ whole genome shotgun (WGS) entry which is preliminary data.</text>
</comment>
<proteinExistence type="predicted"/>
<dbReference type="GO" id="GO:0043025">
    <property type="term" value="C:neuronal cell body"/>
    <property type="evidence" value="ECO:0007669"/>
    <property type="project" value="TreeGrafter"/>
</dbReference>
<feature type="compositionally biased region" description="Polar residues" evidence="1">
    <location>
        <begin position="164"/>
        <end position="179"/>
    </location>
</feature>
<feature type="transmembrane region" description="Helical" evidence="2">
    <location>
        <begin position="66"/>
        <end position="89"/>
    </location>
</feature>
<protein>
    <submittedName>
        <fullName evidence="3">Uncharacterized protein</fullName>
    </submittedName>
</protein>
<evidence type="ECO:0000256" key="2">
    <source>
        <dbReference type="SAM" id="Phobius"/>
    </source>
</evidence>